<evidence type="ECO:0000259" key="12">
    <source>
        <dbReference type="Pfam" id="PF07715"/>
    </source>
</evidence>
<keyword evidence="7 8" id="KW-0998">Cell outer membrane</keyword>
<keyword evidence="4 8" id="KW-0812">Transmembrane</keyword>
<keyword evidence="2 8" id="KW-0813">Transport</keyword>
<accession>A0ABW3K2L8</accession>
<gene>
    <name evidence="13" type="ORF">ACFQ21_14315</name>
</gene>
<dbReference type="InterPro" id="IPR000531">
    <property type="entry name" value="Beta-barrel_TonB"/>
</dbReference>
<evidence type="ECO:0000256" key="2">
    <source>
        <dbReference type="ARBA" id="ARBA00022448"/>
    </source>
</evidence>
<dbReference type="Gene3D" id="2.40.170.20">
    <property type="entry name" value="TonB-dependent receptor, beta-barrel domain"/>
    <property type="match status" value="1"/>
</dbReference>
<evidence type="ECO:0000256" key="9">
    <source>
        <dbReference type="RuleBase" id="RU003357"/>
    </source>
</evidence>
<feature type="chain" id="PRO_5047069251" evidence="10">
    <location>
        <begin position="22"/>
        <end position="728"/>
    </location>
</feature>
<dbReference type="Pfam" id="PF00593">
    <property type="entry name" value="TonB_dep_Rec_b-barrel"/>
    <property type="match status" value="1"/>
</dbReference>
<proteinExistence type="inferred from homology"/>
<evidence type="ECO:0000313" key="14">
    <source>
        <dbReference type="Proteomes" id="UP001597112"/>
    </source>
</evidence>
<evidence type="ECO:0000256" key="5">
    <source>
        <dbReference type="ARBA" id="ARBA00023077"/>
    </source>
</evidence>
<keyword evidence="6 8" id="KW-0472">Membrane</keyword>
<keyword evidence="3 8" id="KW-1134">Transmembrane beta strand</keyword>
<dbReference type="InterPro" id="IPR037066">
    <property type="entry name" value="Plug_dom_sf"/>
</dbReference>
<dbReference type="Proteomes" id="UP001597112">
    <property type="component" value="Unassembled WGS sequence"/>
</dbReference>
<comment type="similarity">
    <text evidence="8 9">Belongs to the TonB-dependent receptor family.</text>
</comment>
<dbReference type="SUPFAM" id="SSF56935">
    <property type="entry name" value="Porins"/>
    <property type="match status" value="1"/>
</dbReference>
<protein>
    <submittedName>
        <fullName evidence="13">TonB-dependent receptor family protein</fullName>
    </submittedName>
</protein>
<dbReference type="InterPro" id="IPR012910">
    <property type="entry name" value="Plug_dom"/>
</dbReference>
<dbReference type="RefSeq" id="WP_377579919.1">
    <property type="nucleotide sequence ID" value="NZ_JBHTKA010000004.1"/>
</dbReference>
<dbReference type="InterPro" id="IPR036942">
    <property type="entry name" value="Beta-barrel_TonB_sf"/>
</dbReference>
<evidence type="ECO:0000256" key="8">
    <source>
        <dbReference type="PROSITE-ProRule" id="PRU01360"/>
    </source>
</evidence>
<evidence type="ECO:0000259" key="11">
    <source>
        <dbReference type="Pfam" id="PF00593"/>
    </source>
</evidence>
<keyword evidence="10" id="KW-0732">Signal</keyword>
<dbReference type="PROSITE" id="PS52016">
    <property type="entry name" value="TONB_DEPENDENT_REC_3"/>
    <property type="match status" value="1"/>
</dbReference>
<evidence type="ECO:0000256" key="6">
    <source>
        <dbReference type="ARBA" id="ARBA00023136"/>
    </source>
</evidence>
<dbReference type="PANTHER" id="PTHR30442:SF0">
    <property type="entry name" value="FE(3+) DICITRATE TRANSPORT PROTEIN FECA"/>
    <property type="match status" value="1"/>
</dbReference>
<dbReference type="PANTHER" id="PTHR30442">
    <property type="entry name" value="IRON III DICITRATE TRANSPORT PROTEIN FECA"/>
    <property type="match status" value="1"/>
</dbReference>
<comment type="subcellular location">
    <subcellularLocation>
        <location evidence="1 8">Cell outer membrane</location>
        <topology evidence="1 8">Multi-pass membrane protein</topology>
    </subcellularLocation>
</comment>
<comment type="caution">
    <text evidence="13">The sequence shown here is derived from an EMBL/GenBank/DDBJ whole genome shotgun (WGS) entry which is preliminary data.</text>
</comment>
<feature type="domain" description="TonB-dependent receptor-like beta-barrel" evidence="11">
    <location>
        <begin position="270"/>
        <end position="694"/>
    </location>
</feature>
<reference evidence="14" key="1">
    <citation type="journal article" date="2019" name="Int. J. Syst. Evol. Microbiol.">
        <title>The Global Catalogue of Microorganisms (GCM) 10K type strain sequencing project: providing services to taxonomists for standard genome sequencing and annotation.</title>
        <authorList>
            <consortium name="The Broad Institute Genomics Platform"/>
            <consortium name="The Broad Institute Genome Sequencing Center for Infectious Disease"/>
            <person name="Wu L."/>
            <person name="Ma J."/>
        </authorList>
    </citation>
    <scope>NUCLEOTIDE SEQUENCE [LARGE SCALE GENOMIC DNA]</scope>
    <source>
        <strain evidence="14">CCUG 58938</strain>
    </source>
</reference>
<evidence type="ECO:0000313" key="13">
    <source>
        <dbReference type="EMBL" id="MFD1000495.1"/>
    </source>
</evidence>
<dbReference type="InterPro" id="IPR039426">
    <property type="entry name" value="TonB-dep_rcpt-like"/>
</dbReference>
<dbReference type="EMBL" id="JBHTKA010000004">
    <property type="protein sequence ID" value="MFD1000495.1"/>
    <property type="molecule type" value="Genomic_DNA"/>
</dbReference>
<feature type="domain" description="TonB-dependent receptor plug" evidence="12">
    <location>
        <begin position="64"/>
        <end position="159"/>
    </location>
</feature>
<organism evidence="13 14">
    <name type="scientific">Ohtaekwangia kribbensis</name>
    <dbReference type="NCBI Taxonomy" id="688913"/>
    <lineage>
        <taxon>Bacteria</taxon>
        <taxon>Pseudomonadati</taxon>
        <taxon>Bacteroidota</taxon>
        <taxon>Cytophagia</taxon>
        <taxon>Cytophagales</taxon>
        <taxon>Fulvivirgaceae</taxon>
        <taxon>Ohtaekwangia</taxon>
    </lineage>
</organism>
<name>A0ABW3K2L8_9BACT</name>
<feature type="signal peptide" evidence="10">
    <location>
        <begin position="1"/>
        <end position="21"/>
    </location>
</feature>
<keyword evidence="5 9" id="KW-0798">TonB box</keyword>
<evidence type="ECO:0000256" key="10">
    <source>
        <dbReference type="SAM" id="SignalP"/>
    </source>
</evidence>
<dbReference type="Gene3D" id="2.170.130.10">
    <property type="entry name" value="TonB-dependent receptor, plug domain"/>
    <property type="match status" value="1"/>
</dbReference>
<evidence type="ECO:0000256" key="7">
    <source>
        <dbReference type="ARBA" id="ARBA00023237"/>
    </source>
</evidence>
<evidence type="ECO:0000256" key="4">
    <source>
        <dbReference type="ARBA" id="ARBA00022692"/>
    </source>
</evidence>
<sequence>MKIKILTILIVLLGVAPDICAQVDSTAARELKEVTIQSHRLDMERMPAARGTFLNSGRKNEVINVQNMNFSIAEKTPRQVFSKVPGVFVYDMDGSGNQTNISTRGLDPHRGWEYNIRKNGIITNSDIYGYPASHYSMPIEAVERIELIRGTGSLQYGAQFGGMLNYVSKVPDTVRAVTFESINSIGSFGMMSTYNALSGTVGRFQYYVYYNKRVSDGYRDNSDTDFDAQSVMLAYAPNDNVTIKAEVARSNYVYHIPGPLTDSMFNADPKQSTRSRNYFNPEIYVPSLSLDWRLGDRTQLSWVVSAVLGERNSVQFDKLATVKDVIDPTTLNYTSRQVDIDHFNSYTSELRLLHRYTLGKTENAFVAGVQMFNNDLHRQQLGKGTTGTDFDLTLIDPNWGRDLHFKTKNIALFVENSFRVLPNLTITPGARLEVGKSDMSGSISYYDPGNLPTSINHKFPLFGINAEYITRKGNAFYAGWTQSYRPVIFKDIIPASTYEVVDKDLKDATGYNLEAGYRGTWNALRWDIGLFQLKYDNRLGSLEEKNETGTAYTYRTNIGNSITRGAEIFLEYSVRAGEHAGLTLFTSTALFRSEYVDAFVKSGSNTGDNIDISGNRIESVPSVITRNGFTARYKIASISFLYSYTGESYADALNTRTPSKSGAVGLVPSYGLLDINTSVRISSQLMVRFNVNNVTDKQYFTKRPAFYPGPGVWSSDGRSVNCSVGIKI</sequence>
<dbReference type="Pfam" id="PF07715">
    <property type="entry name" value="Plug"/>
    <property type="match status" value="1"/>
</dbReference>
<keyword evidence="14" id="KW-1185">Reference proteome</keyword>
<evidence type="ECO:0000256" key="3">
    <source>
        <dbReference type="ARBA" id="ARBA00022452"/>
    </source>
</evidence>
<keyword evidence="13" id="KW-0675">Receptor</keyword>
<evidence type="ECO:0000256" key="1">
    <source>
        <dbReference type="ARBA" id="ARBA00004571"/>
    </source>
</evidence>